<name>A0A7J6U200_PEROL</name>
<proteinExistence type="predicted"/>
<comment type="caution">
    <text evidence="2">The sequence shown here is derived from an EMBL/GenBank/DDBJ whole genome shotgun (WGS) entry which is preliminary data.</text>
</comment>
<protein>
    <submittedName>
        <fullName evidence="2">Uncharacterized protein</fullName>
    </submittedName>
</protein>
<sequence>MDDHPGAHSISLLSRGQQLVLFACCVFFSASLVVLHRITRSERQWRLKEYEMVPIKDSEELREGSTETRRSTDSPAKARYPFIDFLRGLCISFVVAFHLLFLCRESNLLPLDTWVDKTVGLPLLDYAKFILYFIVTFVLGYGGYLITPYMAYIMLLDSRSQTTEPTKIR</sequence>
<keyword evidence="1" id="KW-0812">Transmembrane</keyword>
<keyword evidence="1" id="KW-0472">Membrane</keyword>
<dbReference type="Proteomes" id="UP000574390">
    <property type="component" value="Unassembled WGS sequence"/>
</dbReference>
<keyword evidence="1" id="KW-1133">Transmembrane helix</keyword>
<organism evidence="2 3">
    <name type="scientific">Perkinsus olseni</name>
    <name type="common">Perkinsus atlanticus</name>
    <dbReference type="NCBI Taxonomy" id="32597"/>
    <lineage>
        <taxon>Eukaryota</taxon>
        <taxon>Sar</taxon>
        <taxon>Alveolata</taxon>
        <taxon>Perkinsozoa</taxon>
        <taxon>Perkinsea</taxon>
        <taxon>Perkinsida</taxon>
        <taxon>Perkinsidae</taxon>
        <taxon>Perkinsus</taxon>
    </lineage>
</organism>
<reference evidence="2 3" key="1">
    <citation type="submission" date="2020-04" db="EMBL/GenBank/DDBJ databases">
        <title>Perkinsus olseni comparative genomics.</title>
        <authorList>
            <person name="Bogema D.R."/>
        </authorList>
    </citation>
    <scope>NUCLEOTIDE SEQUENCE [LARGE SCALE GENOMIC DNA]</scope>
    <source>
        <strain evidence="2">ATCC PRA-205</strain>
    </source>
</reference>
<accession>A0A7J6U200</accession>
<feature type="transmembrane region" description="Helical" evidence="1">
    <location>
        <begin position="85"/>
        <end position="102"/>
    </location>
</feature>
<evidence type="ECO:0000256" key="1">
    <source>
        <dbReference type="SAM" id="Phobius"/>
    </source>
</evidence>
<evidence type="ECO:0000313" key="3">
    <source>
        <dbReference type="Proteomes" id="UP000574390"/>
    </source>
</evidence>
<feature type="transmembrane region" description="Helical" evidence="1">
    <location>
        <begin position="20"/>
        <end position="38"/>
    </location>
</feature>
<evidence type="ECO:0000313" key="2">
    <source>
        <dbReference type="EMBL" id="KAF4750756.1"/>
    </source>
</evidence>
<dbReference type="EMBL" id="JABANM010003515">
    <property type="protein sequence ID" value="KAF4750756.1"/>
    <property type="molecule type" value="Genomic_DNA"/>
</dbReference>
<dbReference type="AlphaFoldDB" id="A0A7J6U200"/>
<feature type="transmembrane region" description="Helical" evidence="1">
    <location>
        <begin position="129"/>
        <end position="152"/>
    </location>
</feature>
<gene>
    <name evidence="2" type="ORF">FOZ62_012762</name>
</gene>